<keyword evidence="2" id="KW-1185">Reference proteome</keyword>
<evidence type="ECO:0000313" key="2">
    <source>
        <dbReference type="Proteomes" id="UP000004995"/>
    </source>
</evidence>
<sequence>MCRCLTRKLCNIFTSVRTKYNSKHYITLP</sequence>
<protein>
    <submittedName>
        <fullName evidence="1">Uncharacterized protein</fullName>
    </submittedName>
</protein>
<dbReference type="EMBL" id="AGNK02005177">
    <property type="status" value="NOT_ANNOTATED_CDS"/>
    <property type="molecule type" value="Genomic_DNA"/>
</dbReference>
<reference evidence="2" key="1">
    <citation type="journal article" date="2012" name="Nat. Biotechnol.">
        <title>Reference genome sequence of the model plant Setaria.</title>
        <authorList>
            <person name="Bennetzen J.L."/>
            <person name="Schmutz J."/>
            <person name="Wang H."/>
            <person name="Percifield R."/>
            <person name="Hawkins J."/>
            <person name="Pontaroli A.C."/>
            <person name="Estep M."/>
            <person name="Feng L."/>
            <person name="Vaughn J.N."/>
            <person name="Grimwood J."/>
            <person name="Jenkins J."/>
            <person name="Barry K."/>
            <person name="Lindquist E."/>
            <person name="Hellsten U."/>
            <person name="Deshpande S."/>
            <person name="Wang X."/>
            <person name="Wu X."/>
            <person name="Mitros T."/>
            <person name="Triplett J."/>
            <person name="Yang X."/>
            <person name="Ye C.Y."/>
            <person name="Mauro-Herrera M."/>
            <person name="Wang L."/>
            <person name="Li P."/>
            <person name="Sharma M."/>
            <person name="Sharma R."/>
            <person name="Ronald P.C."/>
            <person name="Panaud O."/>
            <person name="Kellogg E.A."/>
            <person name="Brutnell T.P."/>
            <person name="Doust A.N."/>
            <person name="Tuskan G.A."/>
            <person name="Rokhsar D."/>
            <person name="Devos K.M."/>
        </authorList>
    </citation>
    <scope>NUCLEOTIDE SEQUENCE [LARGE SCALE GENOMIC DNA]</scope>
    <source>
        <strain evidence="2">cv. Yugu1</strain>
    </source>
</reference>
<dbReference type="AlphaFoldDB" id="K3ZPC4"/>
<reference evidence="1" key="2">
    <citation type="submission" date="2018-08" db="UniProtKB">
        <authorList>
            <consortium name="EnsemblPlants"/>
        </authorList>
    </citation>
    <scope>IDENTIFICATION</scope>
    <source>
        <strain evidence="1">Yugu1</strain>
    </source>
</reference>
<dbReference type="Proteomes" id="UP000004995">
    <property type="component" value="Unassembled WGS sequence"/>
</dbReference>
<dbReference type="InParanoid" id="K3ZPC4"/>
<organism evidence="1 2">
    <name type="scientific">Setaria italica</name>
    <name type="common">Foxtail millet</name>
    <name type="synonym">Panicum italicum</name>
    <dbReference type="NCBI Taxonomy" id="4555"/>
    <lineage>
        <taxon>Eukaryota</taxon>
        <taxon>Viridiplantae</taxon>
        <taxon>Streptophyta</taxon>
        <taxon>Embryophyta</taxon>
        <taxon>Tracheophyta</taxon>
        <taxon>Spermatophyta</taxon>
        <taxon>Magnoliopsida</taxon>
        <taxon>Liliopsida</taxon>
        <taxon>Poales</taxon>
        <taxon>Poaceae</taxon>
        <taxon>PACMAD clade</taxon>
        <taxon>Panicoideae</taxon>
        <taxon>Panicodae</taxon>
        <taxon>Paniceae</taxon>
        <taxon>Cenchrinae</taxon>
        <taxon>Setaria</taxon>
    </lineage>
</organism>
<evidence type="ECO:0000313" key="1">
    <source>
        <dbReference type="EnsemblPlants" id="KQK95549"/>
    </source>
</evidence>
<dbReference type="HOGENOM" id="CLU_3411227_0_0_1"/>
<dbReference type="EnsemblPlants" id="KQK95549">
    <property type="protein sequence ID" value="KQK95549"/>
    <property type="gene ID" value="SETIT_028454mg"/>
</dbReference>
<accession>K3ZPC4</accession>
<name>K3ZPC4_SETIT</name>
<proteinExistence type="predicted"/>
<dbReference type="Gramene" id="KQK95549">
    <property type="protein sequence ID" value="KQK95549"/>
    <property type="gene ID" value="SETIT_028454mg"/>
</dbReference>